<gene>
    <name evidence="1" type="ORF">UU24_C0041G0003</name>
</gene>
<dbReference type="AlphaFoldDB" id="A0A0G0WS22"/>
<name>A0A0G0WS22_9BACT</name>
<comment type="caution">
    <text evidence="1">The sequence shown here is derived from an EMBL/GenBank/DDBJ whole genome shotgun (WGS) entry which is preliminary data.</text>
</comment>
<evidence type="ECO:0000313" key="2">
    <source>
        <dbReference type="Proteomes" id="UP000034749"/>
    </source>
</evidence>
<proteinExistence type="predicted"/>
<accession>A0A0G0WS22</accession>
<organism evidence="1 2">
    <name type="scientific">Candidatus Nomurabacteria bacterium GW2011_GWA2_40_9</name>
    <dbReference type="NCBI Taxonomy" id="1618734"/>
    <lineage>
        <taxon>Bacteria</taxon>
        <taxon>Candidatus Nomuraibacteriota</taxon>
    </lineage>
</organism>
<protein>
    <submittedName>
        <fullName evidence="1">Uncharacterized protein</fullName>
    </submittedName>
</protein>
<evidence type="ECO:0000313" key="1">
    <source>
        <dbReference type="EMBL" id="KKR78162.1"/>
    </source>
</evidence>
<dbReference type="EMBL" id="LBZW01000041">
    <property type="protein sequence ID" value="KKR78162.1"/>
    <property type="molecule type" value="Genomic_DNA"/>
</dbReference>
<reference evidence="1 2" key="1">
    <citation type="journal article" date="2015" name="Nature">
        <title>rRNA introns, odd ribosomes, and small enigmatic genomes across a large radiation of phyla.</title>
        <authorList>
            <person name="Brown C.T."/>
            <person name="Hug L.A."/>
            <person name="Thomas B.C."/>
            <person name="Sharon I."/>
            <person name="Castelle C.J."/>
            <person name="Singh A."/>
            <person name="Wilkins M.J."/>
            <person name="Williams K.H."/>
            <person name="Banfield J.F."/>
        </authorList>
    </citation>
    <scope>NUCLEOTIDE SEQUENCE [LARGE SCALE GENOMIC DNA]</scope>
</reference>
<sequence length="54" mass="6149">MQNTKKAGNKIPYSISNKILLERLSSVKSLAGSIKKSEAKRWLSENKKMREAWA</sequence>
<dbReference type="Proteomes" id="UP000034749">
    <property type="component" value="Unassembled WGS sequence"/>
</dbReference>